<dbReference type="InterPro" id="IPR044068">
    <property type="entry name" value="CB"/>
</dbReference>
<accession>A0A1H2SJV2</accession>
<evidence type="ECO:0000256" key="1">
    <source>
        <dbReference type="ARBA" id="ARBA00008857"/>
    </source>
</evidence>
<comment type="similarity">
    <text evidence="1">Belongs to the 'phage' integrase family.</text>
</comment>
<proteinExistence type="inferred from homology"/>
<dbReference type="GO" id="GO:0006310">
    <property type="term" value="P:DNA recombination"/>
    <property type="evidence" value="ECO:0007669"/>
    <property type="project" value="UniProtKB-KW"/>
</dbReference>
<dbReference type="Proteomes" id="UP000198534">
    <property type="component" value="Unassembled WGS sequence"/>
</dbReference>
<feature type="domain" description="Core-binding (CB)" evidence="7">
    <location>
        <begin position="1"/>
        <end position="83"/>
    </location>
</feature>
<evidence type="ECO:0000259" key="6">
    <source>
        <dbReference type="PROSITE" id="PS51898"/>
    </source>
</evidence>
<dbReference type="Pfam" id="PF00589">
    <property type="entry name" value="Phage_integrase"/>
    <property type="match status" value="1"/>
</dbReference>
<reference evidence="8 9" key="1">
    <citation type="submission" date="2016-10" db="EMBL/GenBank/DDBJ databases">
        <authorList>
            <person name="de Groot N.N."/>
        </authorList>
    </citation>
    <scope>NUCLEOTIDE SEQUENCE [LARGE SCALE GENOMIC DNA]</scope>
    <source>
        <strain evidence="8 9">DSM 45610</strain>
    </source>
</reference>
<dbReference type="Pfam" id="PF13495">
    <property type="entry name" value="Phage_int_SAM_4"/>
    <property type="match status" value="1"/>
</dbReference>
<dbReference type="InterPro" id="IPR002104">
    <property type="entry name" value="Integrase_catalytic"/>
</dbReference>
<dbReference type="PANTHER" id="PTHR30349">
    <property type="entry name" value="PHAGE INTEGRASE-RELATED"/>
    <property type="match status" value="1"/>
</dbReference>
<gene>
    <name evidence="8" type="ORF">SAMN05444487_102237</name>
</gene>
<dbReference type="PROSITE" id="PS51900">
    <property type="entry name" value="CB"/>
    <property type="match status" value="1"/>
</dbReference>
<dbReference type="Gene3D" id="1.10.150.130">
    <property type="match status" value="1"/>
</dbReference>
<organism evidence="8 9">
    <name type="scientific">Marininema mesophilum</name>
    <dbReference type="NCBI Taxonomy" id="1048340"/>
    <lineage>
        <taxon>Bacteria</taxon>
        <taxon>Bacillati</taxon>
        <taxon>Bacillota</taxon>
        <taxon>Bacilli</taxon>
        <taxon>Bacillales</taxon>
        <taxon>Thermoactinomycetaceae</taxon>
        <taxon>Marininema</taxon>
    </lineage>
</organism>
<dbReference type="InterPro" id="IPR004107">
    <property type="entry name" value="Integrase_SAM-like_N"/>
</dbReference>
<dbReference type="CDD" id="cd00397">
    <property type="entry name" value="DNA_BRE_C"/>
    <property type="match status" value="1"/>
</dbReference>
<dbReference type="RefSeq" id="WP_245726237.1">
    <property type="nucleotide sequence ID" value="NZ_FNNQ01000002.1"/>
</dbReference>
<feature type="domain" description="Tyr recombinase" evidence="6">
    <location>
        <begin position="106"/>
        <end position="297"/>
    </location>
</feature>
<dbReference type="STRING" id="1048340.SAMN05444487_102237"/>
<dbReference type="InterPro" id="IPR011010">
    <property type="entry name" value="DNA_brk_join_enz"/>
</dbReference>
<dbReference type="AlphaFoldDB" id="A0A1H2SJV2"/>
<evidence type="ECO:0000313" key="9">
    <source>
        <dbReference type="Proteomes" id="UP000198534"/>
    </source>
</evidence>
<name>A0A1H2SJV2_9BACL</name>
<keyword evidence="4" id="KW-0233">DNA recombination</keyword>
<dbReference type="InterPro" id="IPR010998">
    <property type="entry name" value="Integrase_recombinase_N"/>
</dbReference>
<dbReference type="PANTHER" id="PTHR30349:SF41">
    <property type="entry name" value="INTEGRASE_RECOMBINASE PROTEIN MJ0367-RELATED"/>
    <property type="match status" value="1"/>
</dbReference>
<evidence type="ECO:0000256" key="3">
    <source>
        <dbReference type="ARBA" id="ARBA00023125"/>
    </source>
</evidence>
<sequence length="304" mass="35858">MIEFMEWLRANGKRKETLDAYGAAVNALATWYEEQSDRAFDPDQVTTRDLHDWIAYMKTVQRRADSTVNQRVAAIKTYWKFLMETEKTSLNQAQPIRMKRLSALNQAPRWLPRKQQSDLLHLVKKEKNPWKRTRNLAIIQTMLQAGVRVSEAAALEMDDLDWKRKRLIIWNGKGGKTRRIEMNSDLIRAFKEWEEQRGDEPSLFLFLSNRGKDQMTRQGIHYMIRRYFDQLGITGDEFSTHSLRHSFCKNLIDARSKDPQLERIRITLVAELAGHESLETTRRYVTPSEQDRRRAIESISEEKE</sequence>
<evidence type="ECO:0000256" key="2">
    <source>
        <dbReference type="ARBA" id="ARBA00022908"/>
    </source>
</evidence>
<evidence type="ECO:0000313" key="8">
    <source>
        <dbReference type="EMBL" id="SDW31862.1"/>
    </source>
</evidence>
<keyword evidence="3 5" id="KW-0238">DNA-binding</keyword>
<dbReference type="SUPFAM" id="SSF56349">
    <property type="entry name" value="DNA breaking-rejoining enzymes"/>
    <property type="match status" value="1"/>
</dbReference>
<keyword evidence="2" id="KW-0229">DNA integration</keyword>
<dbReference type="GO" id="GO:0015074">
    <property type="term" value="P:DNA integration"/>
    <property type="evidence" value="ECO:0007669"/>
    <property type="project" value="UniProtKB-KW"/>
</dbReference>
<dbReference type="PROSITE" id="PS51898">
    <property type="entry name" value="TYR_RECOMBINASE"/>
    <property type="match status" value="1"/>
</dbReference>
<evidence type="ECO:0000256" key="4">
    <source>
        <dbReference type="ARBA" id="ARBA00023172"/>
    </source>
</evidence>
<dbReference type="InterPro" id="IPR013762">
    <property type="entry name" value="Integrase-like_cat_sf"/>
</dbReference>
<dbReference type="GO" id="GO:0003677">
    <property type="term" value="F:DNA binding"/>
    <property type="evidence" value="ECO:0007669"/>
    <property type="project" value="UniProtKB-UniRule"/>
</dbReference>
<dbReference type="Gene3D" id="1.10.443.10">
    <property type="entry name" value="Intergrase catalytic core"/>
    <property type="match status" value="1"/>
</dbReference>
<dbReference type="EMBL" id="FNNQ01000002">
    <property type="protein sequence ID" value="SDW31862.1"/>
    <property type="molecule type" value="Genomic_DNA"/>
</dbReference>
<evidence type="ECO:0000256" key="5">
    <source>
        <dbReference type="PROSITE-ProRule" id="PRU01248"/>
    </source>
</evidence>
<protein>
    <submittedName>
        <fullName evidence="8">Integrase/recombinase XerC</fullName>
    </submittedName>
</protein>
<dbReference type="InterPro" id="IPR050090">
    <property type="entry name" value="Tyrosine_recombinase_XerCD"/>
</dbReference>
<keyword evidence="9" id="KW-1185">Reference proteome</keyword>
<evidence type="ECO:0000259" key="7">
    <source>
        <dbReference type="PROSITE" id="PS51900"/>
    </source>
</evidence>